<evidence type="ECO:0000256" key="2">
    <source>
        <dbReference type="ARBA" id="ARBA00003997"/>
    </source>
</evidence>
<feature type="active site" description="Charge relay system" evidence="9">
    <location>
        <position position="527"/>
    </location>
</feature>
<evidence type="ECO:0000256" key="5">
    <source>
        <dbReference type="ARBA" id="ARBA00022438"/>
    </source>
</evidence>
<dbReference type="HAMAP" id="MF_00698">
    <property type="entry name" value="Aminopeptidase_S15"/>
    <property type="match status" value="1"/>
</dbReference>
<comment type="function">
    <text evidence="2 9">Removes N-terminal dipeptides sequentially from polypeptides having unsubstituted N-termini provided that the penultimate residue is proline.</text>
</comment>
<dbReference type="STRING" id="1122149.FD44_GL000194"/>
<evidence type="ECO:0000313" key="13">
    <source>
        <dbReference type="EMBL" id="TDG71430.1"/>
    </source>
</evidence>
<dbReference type="SMART" id="SM00940">
    <property type="entry name" value="PepX_N"/>
    <property type="match status" value="1"/>
</dbReference>
<dbReference type="GO" id="GO:0004177">
    <property type="term" value="F:aminopeptidase activity"/>
    <property type="evidence" value="ECO:0007669"/>
    <property type="project" value="UniProtKB-KW"/>
</dbReference>
<keyword evidence="8 9" id="KW-0720">Serine protease</keyword>
<proteinExistence type="inferred from homology"/>
<dbReference type="RefSeq" id="WP_010619474.1">
    <property type="nucleotide sequence ID" value="NZ_PUFO01000105.1"/>
</dbReference>
<dbReference type="PRINTS" id="PR00923">
    <property type="entry name" value="LACTOPTASE"/>
</dbReference>
<comment type="similarity">
    <text evidence="3 9">Belongs to the peptidase S15 family.</text>
</comment>
<evidence type="ECO:0000256" key="1">
    <source>
        <dbReference type="ARBA" id="ARBA00000123"/>
    </source>
</evidence>
<feature type="domain" description="Xaa-Pro dipeptidyl-peptidase C-terminal" evidence="11">
    <location>
        <begin position="543"/>
        <end position="802"/>
    </location>
</feature>
<dbReference type="SUPFAM" id="SSF53474">
    <property type="entry name" value="alpha/beta-Hydrolases"/>
    <property type="match status" value="1"/>
</dbReference>
<dbReference type="SUPFAM" id="SSF81761">
    <property type="entry name" value="X-Prolyl dipeptidyl aminopeptidase PepX, N-terminal domain"/>
    <property type="match status" value="1"/>
</dbReference>
<evidence type="ECO:0000256" key="10">
    <source>
        <dbReference type="SAM" id="MobiDB-lite"/>
    </source>
</evidence>
<comment type="catalytic activity">
    <reaction evidence="1 9">
        <text>Hydrolyzes Xaa-Pro-|- bonds to release unblocked, N-terminal dipeptides from substrates including Ala-Pro-|-p-nitroanilide and (sequentially) Tyr-Pro-|-Phe-Pro-|-Gly-Pro-|-Ile.</text>
        <dbReference type="EC" id="3.4.14.11"/>
    </reaction>
</comment>
<name>A0A4R5NEM1_9LACO</name>
<keyword evidence="9" id="KW-0963">Cytoplasm</keyword>
<dbReference type="SUPFAM" id="SSF49785">
    <property type="entry name" value="Galactose-binding domain-like"/>
    <property type="match status" value="1"/>
</dbReference>
<dbReference type="Pfam" id="PF02129">
    <property type="entry name" value="Peptidase_S15"/>
    <property type="match status" value="1"/>
</dbReference>
<dbReference type="EMBL" id="PUFO01000105">
    <property type="protein sequence ID" value="TDG71430.1"/>
    <property type="molecule type" value="Genomic_DNA"/>
</dbReference>
<dbReference type="EC" id="3.4.14.11" evidence="9"/>
<dbReference type="Pfam" id="PF08530">
    <property type="entry name" value="PepX_C"/>
    <property type="match status" value="1"/>
</dbReference>
<dbReference type="Gene3D" id="3.40.50.1820">
    <property type="entry name" value="alpha/beta hydrolase"/>
    <property type="match status" value="1"/>
</dbReference>
<dbReference type="InterPro" id="IPR036313">
    <property type="entry name" value="PepX_N_dom_sf"/>
</dbReference>
<dbReference type="GO" id="GO:0006508">
    <property type="term" value="P:proteolysis"/>
    <property type="evidence" value="ECO:0007669"/>
    <property type="project" value="UniProtKB-KW"/>
</dbReference>
<dbReference type="Gene3D" id="1.10.246.70">
    <property type="match status" value="1"/>
</dbReference>
<comment type="caution">
    <text evidence="13">The sequence shown here is derived from an EMBL/GenBank/DDBJ whole genome shotgun (WGS) entry which is preliminary data.</text>
</comment>
<protein>
    <recommendedName>
        <fullName evidence="9">Xaa-Pro dipeptidyl-peptidase</fullName>
        <ecNumber evidence="9">3.4.14.11</ecNumber>
    </recommendedName>
    <alternativeName>
        <fullName evidence="9">X-Pro dipeptidyl-peptidase</fullName>
    </alternativeName>
    <alternativeName>
        <fullName evidence="9">X-prolyl-dipeptidyl aminopeptidase</fullName>
        <shortName evidence="9">X-PDAP</shortName>
    </alternativeName>
</protein>
<dbReference type="GO" id="GO:0008236">
    <property type="term" value="F:serine-type peptidase activity"/>
    <property type="evidence" value="ECO:0007669"/>
    <property type="project" value="UniProtKB-KW"/>
</dbReference>
<evidence type="ECO:0000313" key="14">
    <source>
        <dbReference type="Proteomes" id="UP000294854"/>
    </source>
</evidence>
<dbReference type="SMART" id="SM00939">
    <property type="entry name" value="PepX_C"/>
    <property type="match status" value="1"/>
</dbReference>
<evidence type="ECO:0000256" key="9">
    <source>
        <dbReference type="HAMAP-Rule" id="MF_00698"/>
    </source>
</evidence>
<dbReference type="InterPro" id="IPR008979">
    <property type="entry name" value="Galactose-bd-like_sf"/>
</dbReference>
<evidence type="ECO:0000259" key="11">
    <source>
        <dbReference type="SMART" id="SM00939"/>
    </source>
</evidence>
<dbReference type="InterPro" id="IPR015251">
    <property type="entry name" value="PepX_N_dom"/>
</dbReference>
<comment type="subunit">
    <text evidence="4 9">Homodimer.</text>
</comment>
<reference evidence="13 14" key="1">
    <citation type="journal article" date="2019" name="Appl. Microbiol. Biotechnol.">
        <title>Uncovering carbohydrate metabolism through a genotype-phenotype association study of 56 lactic acid bacteria genomes.</title>
        <authorList>
            <person name="Buron-Moles G."/>
            <person name="Chailyan A."/>
            <person name="Dolejs I."/>
            <person name="Forster J."/>
            <person name="Miks M.H."/>
        </authorList>
    </citation>
    <scope>NUCLEOTIDE SEQUENCE [LARGE SCALE GENOMIC DNA]</scope>
    <source>
        <strain evidence="13 14">ATCC 49373</strain>
    </source>
</reference>
<dbReference type="InterPro" id="IPR000383">
    <property type="entry name" value="Xaa-Pro-like_dom"/>
</dbReference>
<dbReference type="GO" id="GO:0008239">
    <property type="term" value="F:dipeptidyl-peptidase activity"/>
    <property type="evidence" value="ECO:0007669"/>
    <property type="project" value="UniProtKB-UniRule"/>
</dbReference>
<sequence length="808" mass="90308">MKINQFATVKNEFKTELRELINSHFVANESVLEKSPMVVLKSLLQRCYPEMPSVNGADFKIDQLMATENLTATQLLKNEHALTVTQFYNLALQLLQFEVGVDFNLSDPISALNEINLPHLTVADFTTQDLLHAWYLLLTTHTKNGQSFLDHLATKGYFAKLLQTTQLPKPFLFNGKAQAVFDTNNLIREVVYVESDQDTDHDGQLDLLKVEILRPEETETGLKVPTLYTASPYNQGTNDEAGEKLTHNVDVPLTEKPVISPTLTDLQASEAKPATLPAKRDVKGNASHAEQSFSRESSYTLNDYFLARGFAVVYAAGIGTMESDGFRTTGDPEETTSTVAVIEWLAGNRQAFTNKKDHIGIEAWWSSHHVAITGRSYLGTLAIAAATSGVEGLDTIISEAAISSWYDYYRENGLVIAPGGFQGEDADVLAEETFSREKQAADYLPIKPAWQAALSQMGQEQDRSTGNYNSFWDDRNYRKQLASIKADILMVHGLNDWNVKPKNVWKMWQGLKDLPVTQKIILHQGQHIYINNFQSLDYTDMVNLWLCNKLLGVQNNADEILPDVLVQDNTKVETWNAYQDWGGSAAPIELNLSADKLTSDAAPSAISTFTDQLSEPNFTHYKSHYANWRHDLVSTDSTPMAANRLIFKTDPLTKEVVLGGGATVSLRVASSQSVGMLSFRLIDYGVAKRLSVSPQLLSRNALDEGYHWREDDLKEFQLASATPYKLISIGHLNLQNQKNSYQTEKLVPNQFVDVSIDLQPTVFRVQPGHQIGLVVYATDMEMTVRGNQDIQYQLDLSGCHLTLPLQEK</sequence>
<keyword evidence="5 9" id="KW-0031">Aminopeptidase</keyword>
<accession>A0A4R5NEM1</accession>
<evidence type="ECO:0000256" key="6">
    <source>
        <dbReference type="ARBA" id="ARBA00022670"/>
    </source>
</evidence>
<feature type="active site" description="Charge relay system" evidence="9">
    <location>
        <position position="376"/>
    </location>
</feature>
<dbReference type="AlphaFoldDB" id="A0A4R5NEM1"/>
<dbReference type="Gene3D" id="2.60.120.260">
    <property type="entry name" value="Galactose-binding domain-like"/>
    <property type="match status" value="1"/>
</dbReference>
<dbReference type="InterPro" id="IPR029058">
    <property type="entry name" value="AB_hydrolase_fold"/>
</dbReference>
<feature type="domain" description="X-Prolyl dipeptidyl aminopeptidase PepX N-terminal" evidence="12">
    <location>
        <begin position="1"/>
        <end position="157"/>
    </location>
</feature>
<dbReference type="Proteomes" id="UP000294854">
    <property type="component" value="Unassembled WGS sequence"/>
</dbReference>
<evidence type="ECO:0000256" key="8">
    <source>
        <dbReference type="ARBA" id="ARBA00022825"/>
    </source>
</evidence>
<dbReference type="OrthoDB" id="319764at2"/>
<evidence type="ECO:0000256" key="4">
    <source>
        <dbReference type="ARBA" id="ARBA00011738"/>
    </source>
</evidence>
<evidence type="ECO:0000259" key="12">
    <source>
        <dbReference type="SMART" id="SM00940"/>
    </source>
</evidence>
<dbReference type="Pfam" id="PF09168">
    <property type="entry name" value="PepX_N"/>
    <property type="match status" value="1"/>
</dbReference>
<keyword evidence="7 9" id="KW-0378">Hydrolase</keyword>
<dbReference type="NCBIfam" id="NF003781">
    <property type="entry name" value="PRK05371.1-2"/>
    <property type="match status" value="1"/>
</dbReference>
<comment type="subcellular location">
    <subcellularLocation>
        <location evidence="9">Cytoplasm</location>
    </subcellularLocation>
</comment>
<keyword evidence="14" id="KW-1185">Reference proteome</keyword>
<dbReference type="InterPro" id="IPR013736">
    <property type="entry name" value="Xaa-Pro_dipept_C"/>
</dbReference>
<feature type="active site" description="Charge relay system" evidence="9">
    <location>
        <position position="496"/>
    </location>
</feature>
<keyword evidence="6 9" id="KW-0645">Protease</keyword>
<dbReference type="InterPro" id="IPR008252">
    <property type="entry name" value="Pept_S15_Xpro"/>
</dbReference>
<feature type="region of interest" description="Disordered" evidence="10">
    <location>
        <begin position="271"/>
        <end position="291"/>
    </location>
</feature>
<evidence type="ECO:0000256" key="7">
    <source>
        <dbReference type="ARBA" id="ARBA00022801"/>
    </source>
</evidence>
<evidence type="ECO:0000256" key="3">
    <source>
        <dbReference type="ARBA" id="ARBA00010819"/>
    </source>
</evidence>
<organism evidence="13 14">
    <name type="scientific">Secundilactobacillus malefermentans</name>
    <dbReference type="NCBI Taxonomy" id="176292"/>
    <lineage>
        <taxon>Bacteria</taxon>
        <taxon>Bacillati</taxon>
        <taxon>Bacillota</taxon>
        <taxon>Bacilli</taxon>
        <taxon>Lactobacillales</taxon>
        <taxon>Lactobacillaceae</taxon>
        <taxon>Secundilactobacillus</taxon>
    </lineage>
</organism>
<dbReference type="GO" id="GO:0005737">
    <property type="term" value="C:cytoplasm"/>
    <property type="evidence" value="ECO:0007669"/>
    <property type="project" value="UniProtKB-SubCell"/>
</dbReference>
<gene>
    <name evidence="9" type="primary">pepX</name>
    <name evidence="13" type="ORF">C5L31_002217</name>
</gene>